<keyword evidence="3" id="KW-0547">Nucleotide-binding</keyword>
<dbReference type="CDD" id="cd03224">
    <property type="entry name" value="ABC_TM1139_LivF_branched"/>
    <property type="match status" value="1"/>
</dbReference>
<dbReference type="Proteomes" id="UP000188929">
    <property type="component" value="Unassembled WGS sequence"/>
</dbReference>
<evidence type="ECO:0000256" key="4">
    <source>
        <dbReference type="ARBA" id="ARBA00022840"/>
    </source>
</evidence>
<dbReference type="PROSITE" id="PS00211">
    <property type="entry name" value="ABC_TRANSPORTER_1"/>
    <property type="match status" value="1"/>
</dbReference>
<feature type="domain" description="ABC transporter" evidence="6">
    <location>
        <begin position="18"/>
        <end position="247"/>
    </location>
</feature>
<dbReference type="InterPro" id="IPR027417">
    <property type="entry name" value="P-loop_NTPase"/>
</dbReference>
<dbReference type="GO" id="GO:0016887">
    <property type="term" value="F:ATP hydrolysis activity"/>
    <property type="evidence" value="ECO:0007669"/>
    <property type="project" value="InterPro"/>
</dbReference>
<dbReference type="InterPro" id="IPR003593">
    <property type="entry name" value="AAA+_ATPase"/>
</dbReference>
<dbReference type="PROSITE" id="PS50893">
    <property type="entry name" value="ABC_TRANSPORTER_2"/>
    <property type="match status" value="1"/>
</dbReference>
<evidence type="ECO:0000256" key="3">
    <source>
        <dbReference type="ARBA" id="ARBA00022741"/>
    </source>
</evidence>
<dbReference type="InterPro" id="IPR052156">
    <property type="entry name" value="BCAA_Transport_ATP-bd_LivF"/>
</dbReference>
<dbReference type="Gene3D" id="3.40.50.300">
    <property type="entry name" value="P-loop containing nucleotide triphosphate hydrolases"/>
    <property type="match status" value="1"/>
</dbReference>
<keyword evidence="8" id="KW-1185">Reference proteome</keyword>
<dbReference type="GO" id="GO:0015807">
    <property type="term" value="P:L-amino acid transport"/>
    <property type="evidence" value="ECO:0007669"/>
    <property type="project" value="TreeGrafter"/>
</dbReference>
<evidence type="ECO:0000256" key="5">
    <source>
        <dbReference type="ARBA" id="ARBA00022970"/>
    </source>
</evidence>
<dbReference type="OrthoDB" id="9776369at2"/>
<dbReference type="SMART" id="SM00382">
    <property type="entry name" value="AAA"/>
    <property type="match status" value="1"/>
</dbReference>
<dbReference type="InterPro" id="IPR017871">
    <property type="entry name" value="ABC_transporter-like_CS"/>
</dbReference>
<gene>
    <name evidence="7" type="ORF">BL253_11825</name>
</gene>
<organism evidence="7 8">
    <name type="scientific">Pseudofrankia asymbiotica</name>
    <dbReference type="NCBI Taxonomy" id="1834516"/>
    <lineage>
        <taxon>Bacteria</taxon>
        <taxon>Bacillati</taxon>
        <taxon>Actinomycetota</taxon>
        <taxon>Actinomycetes</taxon>
        <taxon>Frankiales</taxon>
        <taxon>Frankiaceae</taxon>
        <taxon>Pseudofrankia</taxon>
    </lineage>
</organism>
<dbReference type="AlphaFoldDB" id="A0A1V2IC88"/>
<dbReference type="Pfam" id="PF00005">
    <property type="entry name" value="ABC_tran"/>
    <property type="match status" value="1"/>
</dbReference>
<dbReference type="InterPro" id="IPR003439">
    <property type="entry name" value="ABC_transporter-like_ATP-bd"/>
</dbReference>
<dbReference type="GO" id="GO:0005524">
    <property type="term" value="F:ATP binding"/>
    <property type="evidence" value="ECO:0007669"/>
    <property type="project" value="UniProtKB-KW"/>
</dbReference>
<dbReference type="RefSeq" id="WP_076816403.1">
    <property type="nucleotide sequence ID" value="NZ_MOMC01000022.1"/>
</dbReference>
<reference evidence="8" key="1">
    <citation type="submission" date="2016-10" db="EMBL/GenBank/DDBJ databases">
        <title>Frankia sp. NRRL B-16386 Genome sequencing.</title>
        <authorList>
            <person name="Ghodhbane-Gtari F."/>
            <person name="Swanson E."/>
            <person name="Gueddou A."/>
            <person name="Hezbri K."/>
            <person name="Ktari K."/>
            <person name="Nouioui I."/>
            <person name="Morris K."/>
            <person name="Simpson S."/>
            <person name="Abebe-Akele F."/>
            <person name="Thomas K."/>
            <person name="Gtari M."/>
            <person name="Tisa L.S."/>
        </authorList>
    </citation>
    <scope>NUCLEOTIDE SEQUENCE [LARGE SCALE GENOMIC DNA]</scope>
    <source>
        <strain evidence="8">NRRL B-16386</strain>
    </source>
</reference>
<keyword evidence="4 7" id="KW-0067">ATP-binding</keyword>
<keyword evidence="2" id="KW-0813">Transport</keyword>
<dbReference type="PANTHER" id="PTHR43820:SF4">
    <property type="entry name" value="HIGH-AFFINITY BRANCHED-CHAIN AMINO ACID TRANSPORT ATP-BINDING PROTEIN LIVF"/>
    <property type="match status" value="1"/>
</dbReference>
<evidence type="ECO:0000313" key="8">
    <source>
        <dbReference type="Proteomes" id="UP000188929"/>
    </source>
</evidence>
<evidence type="ECO:0000256" key="1">
    <source>
        <dbReference type="ARBA" id="ARBA00005417"/>
    </source>
</evidence>
<dbReference type="PANTHER" id="PTHR43820">
    <property type="entry name" value="HIGH-AFFINITY BRANCHED-CHAIN AMINO ACID TRANSPORT ATP-BINDING PROTEIN LIVF"/>
    <property type="match status" value="1"/>
</dbReference>
<protein>
    <submittedName>
        <fullName evidence="7">ABC transporter ATP-binding protein</fullName>
    </submittedName>
</protein>
<evidence type="ECO:0000259" key="6">
    <source>
        <dbReference type="PROSITE" id="PS50893"/>
    </source>
</evidence>
<keyword evidence="5" id="KW-0029">Amino-acid transport</keyword>
<evidence type="ECO:0000256" key="2">
    <source>
        <dbReference type="ARBA" id="ARBA00022448"/>
    </source>
</evidence>
<proteinExistence type="inferred from homology"/>
<dbReference type="STRING" id="1834516.BL253_11825"/>
<dbReference type="EMBL" id="MOMC01000022">
    <property type="protein sequence ID" value="ONH30802.1"/>
    <property type="molecule type" value="Genomic_DNA"/>
</dbReference>
<dbReference type="SUPFAM" id="SSF52540">
    <property type="entry name" value="P-loop containing nucleoside triphosphate hydrolases"/>
    <property type="match status" value="1"/>
</dbReference>
<sequence length="254" mass="26320">MTATVETSSPSPAGVTTARLQTVSLTGGRGSTTAFRDVDLALAPGKVLALLGPNGAGKTTMLLTLAGLLAPQSGNILVDGAKLRGGRPAAANRAGIVLVPDNRSLFVSLSVEENLRVAARRGGPKPRDMLASFPALEKRWKLAAGALSGGEQQMLAMARALIQQPRVLLVDELSLGLAPLIVEGLFESVRAIAADHGCSVILVEQYAKLAMAAADEVVVLARGRIALSGSSSELADQVDRLENLYFDSADTANN</sequence>
<comment type="caution">
    <text evidence="7">The sequence shown here is derived from an EMBL/GenBank/DDBJ whole genome shotgun (WGS) entry which is preliminary data.</text>
</comment>
<dbReference type="GO" id="GO:0015658">
    <property type="term" value="F:branched-chain amino acid transmembrane transporter activity"/>
    <property type="evidence" value="ECO:0007669"/>
    <property type="project" value="TreeGrafter"/>
</dbReference>
<comment type="similarity">
    <text evidence="1">Belongs to the ABC transporter superfamily.</text>
</comment>
<accession>A0A1V2IC88</accession>
<evidence type="ECO:0000313" key="7">
    <source>
        <dbReference type="EMBL" id="ONH30802.1"/>
    </source>
</evidence>
<name>A0A1V2IC88_9ACTN</name>